<organism evidence="9 10">
    <name type="scientific">Cercophora scortea</name>
    <dbReference type="NCBI Taxonomy" id="314031"/>
    <lineage>
        <taxon>Eukaryota</taxon>
        <taxon>Fungi</taxon>
        <taxon>Dikarya</taxon>
        <taxon>Ascomycota</taxon>
        <taxon>Pezizomycotina</taxon>
        <taxon>Sordariomycetes</taxon>
        <taxon>Sordariomycetidae</taxon>
        <taxon>Sordariales</taxon>
        <taxon>Lasiosphaeriaceae</taxon>
        <taxon>Cercophora</taxon>
    </lineage>
</organism>
<feature type="domain" description="Rhodopsin" evidence="8">
    <location>
        <begin position="39"/>
        <end position="278"/>
    </location>
</feature>
<feature type="transmembrane region" description="Helical" evidence="7">
    <location>
        <begin position="55"/>
        <end position="76"/>
    </location>
</feature>
<dbReference type="InterPro" id="IPR049326">
    <property type="entry name" value="Rhodopsin_dom_fungi"/>
</dbReference>
<dbReference type="EMBL" id="JAUEPO010000001">
    <property type="protein sequence ID" value="KAK3335272.1"/>
    <property type="molecule type" value="Genomic_DNA"/>
</dbReference>
<keyword evidence="2 7" id="KW-0812">Transmembrane</keyword>
<dbReference type="AlphaFoldDB" id="A0AAE0J1L4"/>
<evidence type="ECO:0000256" key="6">
    <source>
        <dbReference type="SAM" id="MobiDB-lite"/>
    </source>
</evidence>
<feature type="transmembrane region" description="Helical" evidence="7">
    <location>
        <begin position="184"/>
        <end position="204"/>
    </location>
</feature>
<comment type="similarity">
    <text evidence="5">Belongs to the SAT4 family.</text>
</comment>
<feature type="compositionally biased region" description="Low complexity" evidence="6">
    <location>
        <begin position="288"/>
        <end position="300"/>
    </location>
</feature>
<proteinExistence type="inferred from homology"/>
<name>A0AAE0J1L4_9PEZI</name>
<evidence type="ECO:0000256" key="5">
    <source>
        <dbReference type="ARBA" id="ARBA00038359"/>
    </source>
</evidence>
<feature type="region of interest" description="Disordered" evidence="6">
    <location>
        <begin position="408"/>
        <end position="437"/>
    </location>
</feature>
<evidence type="ECO:0000256" key="1">
    <source>
        <dbReference type="ARBA" id="ARBA00004141"/>
    </source>
</evidence>
<dbReference type="PANTHER" id="PTHR33048">
    <property type="entry name" value="PTH11-LIKE INTEGRAL MEMBRANE PROTEIN (AFU_ORTHOLOGUE AFUA_5G11245)"/>
    <property type="match status" value="1"/>
</dbReference>
<dbReference type="PANTHER" id="PTHR33048:SF155">
    <property type="entry name" value="INTEGRAL MEMBRANE PROTEIN"/>
    <property type="match status" value="1"/>
</dbReference>
<evidence type="ECO:0000256" key="2">
    <source>
        <dbReference type="ARBA" id="ARBA00022692"/>
    </source>
</evidence>
<dbReference type="Proteomes" id="UP001286456">
    <property type="component" value="Unassembled WGS sequence"/>
</dbReference>
<evidence type="ECO:0000313" key="10">
    <source>
        <dbReference type="Proteomes" id="UP001286456"/>
    </source>
</evidence>
<evidence type="ECO:0000313" key="9">
    <source>
        <dbReference type="EMBL" id="KAK3335272.1"/>
    </source>
</evidence>
<feature type="transmembrane region" description="Helical" evidence="7">
    <location>
        <begin position="216"/>
        <end position="234"/>
    </location>
</feature>
<accession>A0AAE0J1L4</accession>
<feature type="transmembrane region" description="Helical" evidence="7">
    <location>
        <begin position="22"/>
        <end position="43"/>
    </location>
</feature>
<evidence type="ECO:0000259" key="8">
    <source>
        <dbReference type="Pfam" id="PF20684"/>
    </source>
</evidence>
<feature type="region of interest" description="Disordered" evidence="6">
    <location>
        <begin position="285"/>
        <end position="334"/>
    </location>
</feature>
<reference evidence="9" key="2">
    <citation type="submission" date="2023-06" db="EMBL/GenBank/DDBJ databases">
        <authorList>
            <consortium name="Lawrence Berkeley National Laboratory"/>
            <person name="Haridas S."/>
            <person name="Hensen N."/>
            <person name="Bonometti L."/>
            <person name="Westerberg I."/>
            <person name="Brannstrom I.O."/>
            <person name="Guillou S."/>
            <person name="Cros-Aarteil S."/>
            <person name="Calhoun S."/>
            <person name="Kuo A."/>
            <person name="Mondo S."/>
            <person name="Pangilinan J."/>
            <person name="Riley R."/>
            <person name="Labutti K."/>
            <person name="Andreopoulos B."/>
            <person name="Lipzen A."/>
            <person name="Chen C."/>
            <person name="Yanf M."/>
            <person name="Daum C."/>
            <person name="Ng V."/>
            <person name="Clum A."/>
            <person name="Steindorff A."/>
            <person name="Ohm R."/>
            <person name="Martin F."/>
            <person name="Silar P."/>
            <person name="Natvig D."/>
            <person name="Lalanne C."/>
            <person name="Gautier V."/>
            <person name="Ament-Velasquez S.L."/>
            <person name="Kruys A."/>
            <person name="Hutchinson M.I."/>
            <person name="Powell A.J."/>
            <person name="Barry K."/>
            <person name="Miller A.N."/>
            <person name="Grigoriev I.V."/>
            <person name="Debuchy R."/>
            <person name="Gladieux P."/>
            <person name="Thoren M.H."/>
            <person name="Johannesson H."/>
        </authorList>
    </citation>
    <scope>NUCLEOTIDE SEQUENCE</scope>
    <source>
        <strain evidence="9">SMH4131-1</strain>
    </source>
</reference>
<comment type="caution">
    <text evidence="9">The sequence shown here is derived from an EMBL/GenBank/DDBJ whole genome shotgun (WGS) entry which is preliminary data.</text>
</comment>
<reference evidence="9" key="1">
    <citation type="journal article" date="2023" name="Mol. Phylogenet. Evol.">
        <title>Genome-scale phylogeny and comparative genomics of the fungal order Sordariales.</title>
        <authorList>
            <person name="Hensen N."/>
            <person name="Bonometti L."/>
            <person name="Westerberg I."/>
            <person name="Brannstrom I.O."/>
            <person name="Guillou S."/>
            <person name="Cros-Aarteil S."/>
            <person name="Calhoun S."/>
            <person name="Haridas S."/>
            <person name="Kuo A."/>
            <person name="Mondo S."/>
            <person name="Pangilinan J."/>
            <person name="Riley R."/>
            <person name="LaButti K."/>
            <person name="Andreopoulos B."/>
            <person name="Lipzen A."/>
            <person name="Chen C."/>
            <person name="Yan M."/>
            <person name="Daum C."/>
            <person name="Ng V."/>
            <person name="Clum A."/>
            <person name="Steindorff A."/>
            <person name="Ohm R.A."/>
            <person name="Martin F."/>
            <person name="Silar P."/>
            <person name="Natvig D.O."/>
            <person name="Lalanne C."/>
            <person name="Gautier V."/>
            <person name="Ament-Velasquez S.L."/>
            <person name="Kruys A."/>
            <person name="Hutchinson M.I."/>
            <person name="Powell A.J."/>
            <person name="Barry K."/>
            <person name="Miller A.N."/>
            <person name="Grigoriev I.V."/>
            <person name="Debuchy R."/>
            <person name="Gladieux P."/>
            <person name="Hiltunen Thoren M."/>
            <person name="Johannesson H."/>
        </authorList>
    </citation>
    <scope>NUCLEOTIDE SEQUENCE</scope>
    <source>
        <strain evidence="9">SMH4131-1</strain>
    </source>
</reference>
<dbReference type="InterPro" id="IPR052337">
    <property type="entry name" value="SAT4-like"/>
</dbReference>
<feature type="transmembrane region" description="Helical" evidence="7">
    <location>
        <begin position="96"/>
        <end position="121"/>
    </location>
</feature>
<keyword evidence="4 7" id="KW-0472">Membrane</keyword>
<feature type="compositionally biased region" description="Gly residues" evidence="6">
    <location>
        <begin position="408"/>
        <end position="421"/>
    </location>
</feature>
<keyword evidence="10" id="KW-1185">Reference proteome</keyword>
<feature type="transmembrane region" description="Helical" evidence="7">
    <location>
        <begin position="133"/>
        <end position="155"/>
    </location>
</feature>
<feature type="transmembrane region" description="Helical" evidence="7">
    <location>
        <begin position="254"/>
        <end position="278"/>
    </location>
</feature>
<dbReference type="Pfam" id="PF20684">
    <property type="entry name" value="Fung_rhodopsin"/>
    <property type="match status" value="1"/>
</dbReference>
<gene>
    <name evidence="9" type="ORF">B0T19DRAFT_351385</name>
</gene>
<protein>
    <recommendedName>
        <fullName evidence="8">Rhodopsin domain-containing protein</fullName>
    </recommendedName>
</protein>
<evidence type="ECO:0000256" key="4">
    <source>
        <dbReference type="ARBA" id="ARBA00023136"/>
    </source>
</evidence>
<comment type="subcellular location">
    <subcellularLocation>
        <location evidence="1">Membrane</location>
        <topology evidence="1">Multi-pass membrane protein</topology>
    </subcellularLocation>
</comment>
<evidence type="ECO:0000256" key="7">
    <source>
        <dbReference type="SAM" id="Phobius"/>
    </source>
</evidence>
<keyword evidence="3 7" id="KW-1133">Transmembrane helix</keyword>
<dbReference type="GO" id="GO:0016020">
    <property type="term" value="C:membrane"/>
    <property type="evidence" value="ECO:0007669"/>
    <property type="project" value="UniProtKB-SubCell"/>
</dbReference>
<evidence type="ECO:0000256" key="3">
    <source>
        <dbReference type="ARBA" id="ARBA00022989"/>
    </source>
</evidence>
<sequence>MADTAPVVHSPDYMAANKGPDALATICAVMALSTAFVSARVFVRGYLMRKLQIDDYIIIAAWVCAWVCVSLSVEAVRSGVGRHMDTLDVDQMQSALKFTIFGFVPGIMSFALPKFAVVSLLTRLLNPSRTHRIFLWVMAALCQTLLLGCVIILFAQCSPSRAQWDFSITDAVCWDHWILVKYSIGAGSFSAAADLYLAIYPTIVLFKLHVETKKKIALCVALGIGSVATVVAIYKTTRLPSLASTDFTWDTADLTIWTIVEGSTIIIASCIPILQPLVDFARGRRTRGSNSSGYRNYGSSADGKLASGHELETGSRATGGRRLKPRNPDDDLLNTVVDKAGDAASYLGTTKAGSQDSILPTTSGGSGSDQEVDLKQAIGLPKPKPKSMGGNIVRTQEVTVEYGVHEGAGAGAGTGTGGGTGRQCVQPGNGAKWGGFD</sequence>